<dbReference type="Pfam" id="PF00872">
    <property type="entry name" value="Transposase_mut"/>
    <property type="match status" value="1"/>
</dbReference>
<reference evidence="6 7" key="1">
    <citation type="submission" date="2016-08" db="EMBL/GenBank/DDBJ databases">
        <title>Genome of Bacillus solimangrovi GH2-4.</title>
        <authorList>
            <person name="Lim S."/>
            <person name="Kim B.-C."/>
        </authorList>
    </citation>
    <scope>NUCLEOTIDE SEQUENCE [LARGE SCALE GENOMIC DNA]</scope>
    <source>
        <strain evidence="6 7">GH2-4</strain>
    </source>
</reference>
<proteinExistence type="inferred from homology"/>
<dbReference type="InterPro" id="IPR001207">
    <property type="entry name" value="Transposase_mutator"/>
</dbReference>
<evidence type="ECO:0008006" key="8">
    <source>
        <dbReference type="Google" id="ProtNLM"/>
    </source>
</evidence>
<gene>
    <name evidence="6" type="ORF">BFG57_18025</name>
</gene>
<evidence type="ECO:0000313" key="6">
    <source>
        <dbReference type="EMBL" id="OEH91706.1"/>
    </source>
</evidence>
<keyword evidence="4" id="KW-0238">DNA-binding</keyword>
<organism evidence="6 7">
    <name type="scientific">Bacillus solimangrovi</name>
    <dbReference type="NCBI Taxonomy" id="1305675"/>
    <lineage>
        <taxon>Bacteria</taxon>
        <taxon>Bacillati</taxon>
        <taxon>Bacillota</taxon>
        <taxon>Bacilli</taxon>
        <taxon>Bacillales</taxon>
        <taxon>Bacillaceae</taxon>
        <taxon>Bacillus</taxon>
    </lineage>
</organism>
<dbReference type="GO" id="GO:0004803">
    <property type="term" value="F:transposase activity"/>
    <property type="evidence" value="ECO:0007669"/>
    <property type="project" value="InterPro"/>
</dbReference>
<dbReference type="EMBL" id="MJEH01000051">
    <property type="protein sequence ID" value="OEH91706.1"/>
    <property type="molecule type" value="Genomic_DNA"/>
</dbReference>
<dbReference type="AlphaFoldDB" id="A0A1E5LC97"/>
<evidence type="ECO:0000256" key="5">
    <source>
        <dbReference type="ARBA" id="ARBA00023172"/>
    </source>
</evidence>
<accession>A0A1E5LC97</accession>
<dbReference type="GO" id="GO:0006313">
    <property type="term" value="P:DNA transposition"/>
    <property type="evidence" value="ECO:0007669"/>
    <property type="project" value="InterPro"/>
</dbReference>
<sequence>MIIPRTLASKKGILNTKINSKVKLLMFLSVNLEGSKDILEIWIGETESSKFWLTVLNDLTLKIECYKK</sequence>
<keyword evidence="3" id="KW-0815">Transposition</keyword>
<evidence type="ECO:0000256" key="4">
    <source>
        <dbReference type="ARBA" id="ARBA00023125"/>
    </source>
</evidence>
<evidence type="ECO:0000256" key="1">
    <source>
        <dbReference type="ARBA" id="ARBA00002190"/>
    </source>
</evidence>
<protein>
    <recommendedName>
        <fullName evidence="8">Mutator family transposase</fullName>
    </recommendedName>
</protein>
<dbReference type="OrthoDB" id="9779930at2"/>
<evidence type="ECO:0000256" key="2">
    <source>
        <dbReference type="ARBA" id="ARBA00010961"/>
    </source>
</evidence>
<keyword evidence="5" id="KW-0233">DNA recombination</keyword>
<dbReference type="GO" id="GO:0003677">
    <property type="term" value="F:DNA binding"/>
    <property type="evidence" value="ECO:0007669"/>
    <property type="project" value="UniProtKB-KW"/>
</dbReference>
<evidence type="ECO:0000313" key="7">
    <source>
        <dbReference type="Proteomes" id="UP000095209"/>
    </source>
</evidence>
<comment type="function">
    <text evidence="1">Required for the transposition of the insertion element.</text>
</comment>
<name>A0A1E5LC97_9BACI</name>
<evidence type="ECO:0000256" key="3">
    <source>
        <dbReference type="ARBA" id="ARBA00022578"/>
    </source>
</evidence>
<comment type="similarity">
    <text evidence="2">Belongs to the transposase mutator family.</text>
</comment>
<comment type="caution">
    <text evidence="6">The sequence shown here is derived from an EMBL/GenBank/DDBJ whole genome shotgun (WGS) entry which is preliminary data.</text>
</comment>
<dbReference type="Proteomes" id="UP000095209">
    <property type="component" value="Unassembled WGS sequence"/>
</dbReference>
<keyword evidence="7" id="KW-1185">Reference proteome</keyword>